<reference evidence="12" key="1">
    <citation type="journal article" date="2019" name="Int. J. Syst. Evol. Microbiol.">
        <title>The Global Catalogue of Microorganisms (GCM) 10K type strain sequencing project: providing services to taxonomists for standard genome sequencing and annotation.</title>
        <authorList>
            <consortium name="The Broad Institute Genomics Platform"/>
            <consortium name="The Broad Institute Genome Sequencing Center for Infectious Disease"/>
            <person name="Wu L."/>
            <person name="Ma J."/>
        </authorList>
    </citation>
    <scope>NUCLEOTIDE SEQUENCE [LARGE SCALE GENOMIC DNA]</scope>
    <source>
        <strain evidence="12">CGMCC 1.16275</strain>
    </source>
</reference>
<evidence type="ECO:0000256" key="3">
    <source>
        <dbReference type="ARBA" id="ARBA00022692"/>
    </source>
</evidence>
<feature type="domain" description="MotA/TolQ/ExbB proton channel" evidence="10">
    <location>
        <begin position="330"/>
        <end position="442"/>
    </location>
</feature>
<sequence length="463" mass="50210">MIRFTPKIRGLLIAGAVASLFTGVPAVAQDASAPQTLDQLLQQVRRGSQEAAERNKQREAEFRAARNEQAAILEKAKAALNQELSRSQQLEQEFAKGEQQLGELTAQLQERMGTLGELFGVVRQVAGDTRGVLDESLITGQFPGRSKPLDQLAQSKELPSIQQLQELWFLLQQEMTETGRVAKFDTTIINTDGEQLQAPVVRVGPFVAFTEGAYLRFEPGQAKFVELGRQPADRLVRLTGPALEAQSGLVDVGIDPSRGQLLSLLIQEPTLSERVDQGGVVGYVIIGIGIIGVLLALERMINLSITGAKVRGQMKAREIRKNNPLGRVLAVYDENQHADVETLELKLDEAILKEIPKLERGISTIKVFAAIAPLLGLLGTVTGMIKTFQAITLFGTGDPKLMAGGISEALVTTVLGLVVAIPMVLLYSLCAGRAKSVIEVLEEQSAGLIAQRADEEHFRDRAA</sequence>
<gene>
    <name evidence="11" type="ORF">ACFQPS_01025</name>
</gene>
<evidence type="ECO:0000256" key="4">
    <source>
        <dbReference type="ARBA" id="ARBA00022989"/>
    </source>
</evidence>
<dbReference type="InterPro" id="IPR050790">
    <property type="entry name" value="ExbB/TolQ_transport"/>
</dbReference>
<evidence type="ECO:0000256" key="8">
    <source>
        <dbReference type="SAM" id="Phobius"/>
    </source>
</evidence>
<feature type="transmembrane region" description="Helical" evidence="8">
    <location>
        <begin position="409"/>
        <end position="429"/>
    </location>
</feature>
<name>A0ABW2KP30_9PROT</name>
<dbReference type="RefSeq" id="WP_377355689.1">
    <property type="nucleotide sequence ID" value="NZ_JBHTCM010000004.1"/>
</dbReference>
<keyword evidence="4 8" id="KW-1133">Transmembrane helix</keyword>
<keyword evidence="2" id="KW-1003">Cell membrane</keyword>
<keyword evidence="7" id="KW-0175">Coiled coil</keyword>
<evidence type="ECO:0000256" key="1">
    <source>
        <dbReference type="ARBA" id="ARBA00004651"/>
    </source>
</evidence>
<feature type="coiled-coil region" evidence="7">
    <location>
        <begin position="48"/>
        <end position="107"/>
    </location>
</feature>
<evidence type="ECO:0000313" key="11">
    <source>
        <dbReference type="EMBL" id="MFC7331732.1"/>
    </source>
</evidence>
<accession>A0ABW2KP30</accession>
<keyword evidence="9" id="KW-0732">Signal</keyword>
<dbReference type="PANTHER" id="PTHR30625">
    <property type="entry name" value="PROTEIN TOLQ"/>
    <property type="match status" value="1"/>
</dbReference>
<comment type="similarity">
    <text evidence="6">Belongs to the exbB/tolQ family.</text>
</comment>
<feature type="transmembrane region" description="Helical" evidence="8">
    <location>
        <begin position="280"/>
        <end position="297"/>
    </location>
</feature>
<comment type="subcellular location">
    <subcellularLocation>
        <location evidence="1">Cell membrane</location>
        <topology evidence="1">Multi-pass membrane protein</topology>
    </subcellularLocation>
    <subcellularLocation>
        <location evidence="6">Membrane</location>
        <topology evidence="6">Multi-pass membrane protein</topology>
    </subcellularLocation>
</comment>
<keyword evidence="6" id="KW-0813">Transport</keyword>
<evidence type="ECO:0000256" key="6">
    <source>
        <dbReference type="RuleBase" id="RU004057"/>
    </source>
</evidence>
<dbReference type="EMBL" id="JBHTCM010000004">
    <property type="protein sequence ID" value="MFC7331732.1"/>
    <property type="molecule type" value="Genomic_DNA"/>
</dbReference>
<evidence type="ECO:0000259" key="10">
    <source>
        <dbReference type="Pfam" id="PF01618"/>
    </source>
</evidence>
<keyword evidence="3 8" id="KW-0812">Transmembrane</keyword>
<keyword evidence="6" id="KW-0653">Protein transport</keyword>
<protein>
    <submittedName>
        <fullName evidence="11">MotA/TolQ/ExbB proton channel family protein</fullName>
    </submittedName>
</protein>
<dbReference type="PIRSF" id="PIRSF037714">
    <property type="entry name" value="TolR"/>
    <property type="match status" value="1"/>
</dbReference>
<dbReference type="InterPro" id="IPR002898">
    <property type="entry name" value="MotA_ExbB_proton_chnl"/>
</dbReference>
<evidence type="ECO:0000313" key="12">
    <source>
        <dbReference type="Proteomes" id="UP001596456"/>
    </source>
</evidence>
<keyword evidence="5 8" id="KW-0472">Membrane</keyword>
<evidence type="ECO:0000256" key="5">
    <source>
        <dbReference type="ARBA" id="ARBA00023136"/>
    </source>
</evidence>
<feature type="transmembrane region" description="Helical" evidence="8">
    <location>
        <begin position="367"/>
        <end position="389"/>
    </location>
</feature>
<dbReference type="Proteomes" id="UP001596456">
    <property type="component" value="Unassembled WGS sequence"/>
</dbReference>
<feature type="signal peptide" evidence="9">
    <location>
        <begin position="1"/>
        <end position="28"/>
    </location>
</feature>
<feature type="chain" id="PRO_5045339111" evidence="9">
    <location>
        <begin position="29"/>
        <end position="463"/>
    </location>
</feature>
<organism evidence="11 12">
    <name type="scientific">Rhodocista pekingensis</name>
    <dbReference type="NCBI Taxonomy" id="201185"/>
    <lineage>
        <taxon>Bacteria</taxon>
        <taxon>Pseudomonadati</taxon>
        <taxon>Pseudomonadota</taxon>
        <taxon>Alphaproteobacteria</taxon>
        <taxon>Rhodospirillales</taxon>
        <taxon>Azospirillaceae</taxon>
        <taxon>Rhodocista</taxon>
    </lineage>
</organism>
<evidence type="ECO:0000256" key="7">
    <source>
        <dbReference type="SAM" id="Coils"/>
    </source>
</evidence>
<dbReference type="InterPro" id="IPR017270">
    <property type="entry name" value="MotA/TolQ/ExbB-rel"/>
</dbReference>
<proteinExistence type="inferred from homology"/>
<evidence type="ECO:0000256" key="9">
    <source>
        <dbReference type="SAM" id="SignalP"/>
    </source>
</evidence>
<dbReference type="PANTHER" id="PTHR30625:SF11">
    <property type="entry name" value="MOTA_TOLQ_EXBB PROTON CHANNEL DOMAIN-CONTAINING PROTEIN"/>
    <property type="match status" value="1"/>
</dbReference>
<dbReference type="Pfam" id="PF01618">
    <property type="entry name" value="MotA_ExbB"/>
    <property type="match status" value="1"/>
</dbReference>
<keyword evidence="12" id="KW-1185">Reference proteome</keyword>
<evidence type="ECO:0000256" key="2">
    <source>
        <dbReference type="ARBA" id="ARBA00022475"/>
    </source>
</evidence>
<comment type="caution">
    <text evidence="11">The sequence shown here is derived from an EMBL/GenBank/DDBJ whole genome shotgun (WGS) entry which is preliminary data.</text>
</comment>